<evidence type="ECO:0000313" key="1">
    <source>
        <dbReference type="EMBL" id="DAF95603.1"/>
    </source>
</evidence>
<reference evidence="1" key="1">
    <citation type="journal article" date="2021" name="Proc. Natl. Acad. Sci. U.S.A.">
        <title>A Catalog of Tens of Thousands of Viruses from Human Metagenomes Reveals Hidden Associations with Chronic Diseases.</title>
        <authorList>
            <person name="Tisza M.J."/>
            <person name="Buck C.B."/>
        </authorList>
    </citation>
    <scope>NUCLEOTIDE SEQUENCE</scope>
    <source>
        <strain evidence="1">CtCo31</strain>
    </source>
</reference>
<organism evidence="1">
    <name type="scientific">Myoviridae sp. ctCo31</name>
    <dbReference type="NCBI Taxonomy" id="2825053"/>
    <lineage>
        <taxon>Viruses</taxon>
        <taxon>Duplodnaviria</taxon>
        <taxon>Heunggongvirae</taxon>
        <taxon>Uroviricota</taxon>
        <taxon>Caudoviricetes</taxon>
    </lineage>
</organism>
<name>A0A8S5UMF7_9CAUD</name>
<sequence length="35" mass="4082">MVHGLVHIMMETLHIGQMNIMQQINMSLSLSWEVE</sequence>
<dbReference type="EMBL" id="BK016109">
    <property type="protein sequence ID" value="DAF95603.1"/>
    <property type="molecule type" value="Genomic_DNA"/>
</dbReference>
<accession>A0A8S5UMF7</accession>
<proteinExistence type="predicted"/>
<protein>
    <submittedName>
        <fullName evidence="1">Uncharacterized protein</fullName>
    </submittedName>
</protein>